<dbReference type="EMBL" id="ML978135">
    <property type="protein sequence ID" value="KAF2094044.1"/>
    <property type="molecule type" value="Genomic_DNA"/>
</dbReference>
<dbReference type="PANTHER" id="PTHR16127:SF13">
    <property type="entry name" value="GH01188P"/>
    <property type="match status" value="1"/>
</dbReference>
<dbReference type="Pfam" id="PF09728">
    <property type="entry name" value="Taxilin"/>
    <property type="match status" value="1"/>
</dbReference>
<dbReference type="Proteomes" id="UP000799772">
    <property type="component" value="Unassembled WGS sequence"/>
</dbReference>
<proteinExistence type="inferred from homology"/>
<feature type="region of interest" description="Disordered" evidence="2">
    <location>
        <begin position="1"/>
        <end position="47"/>
    </location>
</feature>
<dbReference type="GO" id="GO:0019905">
    <property type="term" value="F:syntaxin binding"/>
    <property type="evidence" value="ECO:0007669"/>
    <property type="project" value="InterPro"/>
</dbReference>
<gene>
    <name evidence="3" type="ORF">NA57DRAFT_80465</name>
</gene>
<evidence type="ECO:0008006" key="5">
    <source>
        <dbReference type="Google" id="ProtNLM"/>
    </source>
</evidence>
<dbReference type="InterPro" id="IPR026183">
    <property type="entry name" value="Taxilin_fam"/>
</dbReference>
<sequence>MGDSRSSSLSQSATPVDAPVSTPNASSSTAAKKGKGKKNADPLDATKAIQARISQLEQDKAGEKDQEAEIDFAAKQHNRELKKSLDRLADPLQKLDAVQKKYSQLFREMKTTEREMQKAKKRGDQLQKEKEAIKSELNKANSAKDKLEKLSRDTNSENKRLRSDITRLERDEMRMRDELHDRLERMVFEVEDAAQANQQPPQESAANMEVEELFRQKFKSFIEQYELRELQFHSLLRTKELELQLYQTRLEEYRKREQMESSKSSQLTRQVSTFSQTETELRSQLNIYVEKFKQVEDTLNNSNDLFLTFRKEMEEMSKKTKRLEKENLNLTRKQEAANKNILTMAEDRTNTQKELELLRKKNENLEKLCRGMQAQGRGQVSVPDAEDEEGTESEYEYDDEEEESLGEEYEDDTEEEALEVRPRPFGPVPPPPPPPQAINGKTHQPVAGRQMNGKVNGVKG</sequence>
<organism evidence="3 4">
    <name type="scientific">Rhizodiscina lignyota</name>
    <dbReference type="NCBI Taxonomy" id="1504668"/>
    <lineage>
        <taxon>Eukaryota</taxon>
        <taxon>Fungi</taxon>
        <taxon>Dikarya</taxon>
        <taxon>Ascomycota</taxon>
        <taxon>Pezizomycotina</taxon>
        <taxon>Dothideomycetes</taxon>
        <taxon>Pleosporomycetidae</taxon>
        <taxon>Aulographales</taxon>
        <taxon>Rhizodiscinaceae</taxon>
        <taxon>Rhizodiscina</taxon>
    </lineage>
</organism>
<protein>
    <recommendedName>
        <fullName evidence="5">Alpha-taxilin</fullName>
    </recommendedName>
</protein>
<evidence type="ECO:0000256" key="1">
    <source>
        <dbReference type="ARBA" id="ARBA00009550"/>
    </source>
</evidence>
<comment type="similarity">
    <text evidence="1">Belongs to the taxilin family.</text>
</comment>
<feature type="compositionally biased region" description="Acidic residues" evidence="2">
    <location>
        <begin position="384"/>
        <end position="417"/>
    </location>
</feature>
<evidence type="ECO:0000313" key="3">
    <source>
        <dbReference type="EMBL" id="KAF2094044.1"/>
    </source>
</evidence>
<dbReference type="OrthoDB" id="425555at2759"/>
<reference evidence="3" key="1">
    <citation type="journal article" date="2020" name="Stud. Mycol.">
        <title>101 Dothideomycetes genomes: a test case for predicting lifestyles and emergence of pathogens.</title>
        <authorList>
            <person name="Haridas S."/>
            <person name="Albert R."/>
            <person name="Binder M."/>
            <person name="Bloem J."/>
            <person name="Labutti K."/>
            <person name="Salamov A."/>
            <person name="Andreopoulos B."/>
            <person name="Baker S."/>
            <person name="Barry K."/>
            <person name="Bills G."/>
            <person name="Bluhm B."/>
            <person name="Cannon C."/>
            <person name="Castanera R."/>
            <person name="Culley D."/>
            <person name="Daum C."/>
            <person name="Ezra D."/>
            <person name="Gonzalez J."/>
            <person name="Henrissat B."/>
            <person name="Kuo A."/>
            <person name="Liang C."/>
            <person name="Lipzen A."/>
            <person name="Lutzoni F."/>
            <person name="Magnuson J."/>
            <person name="Mondo S."/>
            <person name="Nolan M."/>
            <person name="Ohm R."/>
            <person name="Pangilinan J."/>
            <person name="Park H.-J."/>
            <person name="Ramirez L."/>
            <person name="Alfaro M."/>
            <person name="Sun H."/>
            <person name="Tritt A."/>
            <person name="Yoshinaga Y."/>
            <person name="Zwiers L.-H."/>
            <person name="Turgeon B."/>
            <person name="Goodwin S."/>
            <person name="Spatafora J."/>
            <person name="Crous P."/>
            <person name="Grigoriev I."/>
        </authorList>
    </citation>
    <scope>NUCLEOTIDE SEQUENCE</scope>
    <source>
        <strain evidence="3">CBS 133067</strain>
    </source>
</reference>
<feature type="region of interest" description="Disordered" evidence="2">
    <location>
        <begin position="371"/>
        <end position="460"/>
    </location>
</feature>
<comment type="caution">
    <text evidence="3">The sequence shown here is derived from an EMBL/GenBank/DDBJ whole genome shotgun (WGS) entry which is preliminary data.</text>
</comment>
<evidence type="ECO:0000256" key="2">
    <source>
        <dbReference type="SAM" id="MobiDB-lite"/>
    </source>
</evidence>
<name>A0A9P4M5P9_9PEZI</name>
<feature type="region of interest" description="Disordered" evidence="2">
    <location>
        <begin position="111"/>
        <end position="158"/>
    </location>
</feature>
<evidence type="ECO:0000313" key="4">
    <source>
        <dbReference type="Proteomes" id="UP000799772"/>
    </source>
</evidence>
<accession>A0A9P4M5P9</accession>
<feature type="compositionally biased region" description="Polar residues" evidence="2">
    <location>
        <begin position="1"/>
        <end position="14"/>
    </location>
</feature>
<dbReference type="AlphaFoldDB" id="A0A9P4M5P9"/>
<keyword evidence="4" id="KW-1185">Reference proteome</keyword>
<feature type="compositionally biased region" description="Pro residues" evidence="2">
    <location>
        <begin position="424"/>
        <end position="436"/>
    </location>
</feature>
<dbReference type="PANTHER" id="PTHR16127">
    <property type="entry name" value="TAXILIN"/>
    <property type="match status" value="1"/>
</dbReference>